<dbReference type="Proteomes" id="UP000037460">
    <property type="component" value="Unassembled WGS sequence"/>
</dbReference>
<dbReference type="EMBL" id="JWZX01002044">
    <property type="protein sequence ID" value="KOO31302.1"/>
    <property type="molecule type" value="Genomic_DNA"/>
</dbReference>
<gene>
    <name evidence="2" type="ORF">Ctob_011114</name>
</gene>
<protein>
    <submittedName>
        <fullName evidence="2">Uncharacterized protein</fullName>
    </submittedName>
</protein>
<name>A0A0M0JYB0_9EUKA</name>
<reference evidence="3" key="1">
    <citation type="journal article" date="2015" name="PLoS Genet.">
        <title>Genome Sequence and Transcriptome Analyses of Chrysochromulina tobin: Metabolic Tools for Enhanced Algal Fitness in the Prominent Order Prymnesiales (Haptophyceae).</title>
        <authorList>
            <person name="Hovde B.T."/>
            <person name="Deodato C.R."/>
            <person name="Hunsperger H.M."/>
            <person name="Ryken S.A."/>
            <person name="Yost W."/>
            <person name="Jha R.K."/>
            <person name="Patterson J."/>
            <person name="Monnat R.J. Jr."/>
            <person name="Barlow S.B."/>
            <person name="Starkenburg S.R."/>
            <person name="Cattolico R.A."/>
        </authorList>
    </citation>
    <scope>NUCLEOTIDE SEQUENCE</scope>
    <source>
        <strain evidence="3">CCMP291</strain>
    </source>
</reference>
<evidence type="ECO:0000256" key="1">
    <source>
        <dbReference type="SAM" id="MobiDB-lite"/>
    </source>
</evidence>
<proteinExistence type="predicted"/>
<evidence type="ECO:0000313" key="3">
    <source>
        <dbReference type="Proteomes" id="UP000037460"/>
    </source>
</evidence>
<sequence>MLPAQLHEARLADILERLESQLASRRPTLNLVLAQASPTVDDVTAAILAENAVMAQAGASAANNIVGNGAPGGGADADGLALSKQAFKDVAAALGRFDLTSESGQRDAIASILVPGECLLAMRILLHHNPKGADVASSRDATCIAINGLRPQLFNYFNYSLRLDTTGPVPVLLPQMKPTATGGGYSFATATSREDPNSLLSHFLRFELDSMDLFEQPHGAGSWFSCLNVCTTREVITKPNYFVQVSNLKRIKSFVNVLLGAIGVPQALPAAPVSPGYTWPAFVDFYISKLELAAGLPLLLDQYEHIAACASIFQGALTALRQRLTSLIRDPNPSARTMQVPMFPRDSAAIQDLTTLETEIARKRAARGDLANAFKQHEGRVATATWEMLKLDDEFYTSYLKAKAKKPRAGAKAAGEAKENAVEGAKAGAKADAGSNLLPSTRASLSTGAQPHMPSS</sequence>
<accession>A0A0M0JYB0</accession>
<comment type="caution">
    <text evidence="2">The sequence shown here is derived from an EMBL/GenBank/DDBJ whole genome shotgun (WGS) entry which is preliminary data.</text>
</comment>
<feature type="region of interest" description="Disordered" evidence="1">
    <location>
        <begin position="407"/>
        <end position="456"/>
    </location>
</feature>
<organism evidence="2 3">
    <name type="scientific">Chrysochromulina tobinii</name>
    <dbReference type="NCBI Taxonomy" id="1460289"/>
    <lineage>
        <taxon>Eukaryota</taxon>
        <taxon>Haptista</taxon>
        <taxon>Haptophyta</taxon>
        <taxon>Prymnesiophyceae</taxon>
        <taxon>Prymnesiales</taxon>
        <taxon>Chrysochromulinaceae</taxon>
        <taxon>Chrysochromulina</taxon>
    </lineage>
</organism>
<evidence type="ECO:0000313" key="2">
    <source>
        <dbReference type="EMBL" id="KOO31302.1"/>
    </source>
</evidence>
<dbReference type="AlphaFoldDB" id="A0A0M0JYB0"/>
<keyword evidence="3" id="KW-1185">Reference proteome</keyword>
<feature type="compositionally biased region" description="Low complexity" evidence="1">
    <location>
        <begin position="422"/>
        <end position="434"/>
    </location>
</feature>
<feature type="compositionally biased region" description="Polar residues" evidence="1">
    <location>
        <begin position="437"/>
        <end position="456"/>
    </location>
</feature>